<dbReference type="KEGG" id="sep:SE_1776"/>
<reference evidence="2 3" key="1">
    <citation type="journal article" date="2003" name="Mol. Microbiol.">
        <title>Genome-based analysis of virulence genes in a non-biofilm-forming Staphylococcus epidermidis strain (ATCC 12228).</title>
        <authorList>
            <person name="Zhang Y.Q."/>
            <person name="Ren S.X."/>
            <person name="Li H.L."/>
            <person name="Wang Y.X."/>
            <person name="Fu G."/>
            <person name="Yang J."/>
            <person name="Qin Z.Q."/>
            <person name="Miao Y.G."/>
            <person name="Wang W.Y."/>
            <person name="Chen R.S."/>
            <person name="Shen Y."/>
            <person name="Chen Z."/>
            <person name="Yuan Z.H."/>
            <person name="Zhao G.P."/>
            <person name="Qu D."/>
            <person name="Danchin A."/>
            <person name="Wen Y.M."/>
        </authorList>
    </citation>
    <scope>NUCLEOTIDE SEQUENCE [LARGE SCALE GENOMIC DNA]</scope>
    <source>
        <strain evidence="3">ATCC 12228 / FDA PCI 1200</strain>
    </source>
</reference>
<dbReference type="NCBIfam" id="NF033218">
    <property type="entry name" value="anchor_AmaP"/>
    <property type="match status" value="1"/>
</dbReference>
<feature type="transmembrane region" description="Helical" evidence="1">
    <location>
        <begin position="21"/>
        <end position="40"/>
    </location>
</feature>
<dbReference type="Proteomes" id="UP000001411">
    <property type="component" value="Chromosome"/>
</dbReference>
<gene>
    <name evidence="2" type="ordered locus">SE_1776</name>
</gene>
<keyword evidence="1" id="KW-0812">Transmembrane</keyword>
<dbReference type="HOGENOM" id="CLU_1481149_0_0_9"/>
<protein>
    <recommendedName>
        <fullName evidence="4">Alkaline shock response membrane anchor protein AmaP</fullName>
    </recommendedName>
</protein>
<proteinExistence type="predicted"/>
<dbReference type="PATRIC" id="fig|176280.10.peg.1733"/>
<evidence type="ECO:0000256" key="1">
    <source>
        <dbReference type="SAM" id="Phobius"/>
    </source>
</evidence>
<evidence type="ECO:0000313" key="3">
    <source>
        <dbReference type="Proteomes" id="UP000001411"/>
    </source>
</evidence>
<evidence type="ECO:0008006" key="4">
    <source>
        <dbReference type="Google" id="ProtNLM"/>
    </source>
</evidence>
<dbReference type="OrthoDB" id="2452498at2"/>
<sequence>MYNLKLTFAKEVTCEVKRLKNFILGLLIVAIVGFLLFMYIDDSRIQSYQDYFLQFNWFQPLLIGLAGLLILIGLILVLSIFKPTHRKPGLYKNFDDGHIYVSRKAVEKTIYDTIAKYDQVRQPNVVSKLYNKKNKSFIDIKADFFVPNHVQVKSLTESIRADIKSNVEHFTEIPVRKLEVNVRDQKTSGPRVL</sequence>
<evidence type="ECO:0000313" key="2">
    <source>
        <dbReference type="EMBL" id="AAO05417.1"/>
    </source>
</evidence>
<keyword evidence="1" id="KW-0472">Membrane</keyword>
<organism evidence="2 3">
    <name type="scientific">Staphylococcus epidermidis (strain ATCC 12228 / FDA PCI 1200)</name>
    <dbReference type="NCBI Taxonomy" id="176280"/>
    <lineage>
        <taxon>Bacteria</taxon>
        <taxon>Bacillati</taxon>
        <taxon>Bacillota</taxon>
        <taxon>Bacilli</taxon>
        <taxon>Bacillales</taxon>
        <taxon>Staphylococcaceae</taxon>
        <taxon>Staphylococcus</taxon>
    </lineage>
</organism>
<accession>A0A0H2VJQ4</accession>
<feature type="transmembrane region" description="Helical" evidence="1">
    <location>
        <begin position="60"/>
        <end position="81"/>
    </location>
</feature>
<dbReference type="eggNOG" id="COG1302">
    <property type="taxonomic scope" value="Bacteria"/>
</dbReference>
<keyword evidence="1" id="KW-1133">Transmembrane helix</keyword>
<dbReference type="EMBL" id="AE015929">
    <property type="protein sequence ID" value="AAO05417.1"/>
    <property type="molecule type" value="Genomic_DNA"/>
</dbReference>
<name>A0A0H2VJQ4_STAES</name>
<dbReference type="AlphaFoldDB" id="A0A0H2VJQ4"/>